<gene>
    <name evidence="6" type="ORF">B5F15_06025</name>
    <name evidence="5" type="ORF">B5F17_02420</name>
</gene>
<name>A0A1Y4LBJ2_9FIRM</name>
<keyword evidence="2" id="KW-0408">Iron</keyword>
<dbReference type="InterPro" id="IPR006963">
    <property type="entry name" value="Mopterin_OxRdtase_4Fe-4S_dom"/>
</dbReference>
<reference evidence="7 8" key="1">
    <citation type="submission" date="2017-04" db="EMBL/GenBank/DDBJ databases">
        <title>Function of individual gut microbiota members based on whole genome sequencing of pure cultures obtained from chicken caecum.</title>
        <authorList>
            <person name="Medvecky M."/>
            <person name="Cejkova D."/>
            <person name="Polansky O."/>
            <person name="Karasova D."/>
            <person name="Kubasova T."/>
            <person name="Cizek A."/>
            <person name="Rychlik I."/>
        </authorList>
    </citation>
    <scope>NUCLEOTIDE SEQUENCE [LARGE SCALE GENOMIC DNA]</scope>
    <source>
        <strain evidence="7">An179</strain>
        <strain evidence="8">An180</strain>
    </source>
</reference>
<keyword evidence="3" id="KW-0411">Iron-sulfur</keyword>
<dbReference type="PANTHER" id="PTHR39450:SF1">
    <property type="entry name" value="DUF1667 DOMAIN-CONTAINING PROTEIN"/>
    <property type="match status" value="1"/>
</dbReference>
<dbReference type="SUPFAM" id="SSF160148">
    <property type="entry name" value="CPE0013-like"/>
    <property type="match status" value="1"/>
</dbReference>
<dbReference type="EMBL" id="NFKK01000002">
    <property type="protein sequence ID" value="OUP54083.1"/>
    <property type="molecule type" value="Genomic_DNA"/>
</dbReference>
<dbReference type="STRING" id="501571.GCA_900143195_01066"/>
<feature type="domain" description="4Fe-4S Mo/W bis-MGD-type" evidence="4">
    <location>
        <begin position="1"/>
        <end position="60"/>
    </location>
</feature>
<dbReference type="Proteomes" id="UP000195326">
    <property type="component" value="Unassembled WGS sequence"/>
</dbReference>
<dbReference type="InterPro" id="IPR012460">
    <property type="entry name" value="DUF1667"/>
</dbReference>
<dbReference type="Pfam" id="PF07892">
    <property type="entry name" value="DUF1667"/>
    <property type="match status" value="1"/>
</dbReference>
<evidence type="ECO:0000313" key="8">
    <source>
        <dbReference type="Proteomes" id="UP000195897"/>
    </source>
</evidence>
<evidence type="ECO:0000256" key="2">
    <source>
        <dbReference type="ARBA" id="ARBA00023004"/>
    </source>
</evidence>
<evidence type="ECO:0000313" key="5">
    <source>
        <dbReference type="EMBL" id="OUP54083.1"/>
    </source>
</evidence>
<dbReference type="PANTHER" id="PTHR39450">
    <property type="entry name" value="MOLYBDOPTERIN OXIDOREDUCTASE, 4FE-4S CLUSTER-BINDING SUBUNIT"/>
    <property type="match status" value="1"/>
</dbReference>
<reference evidence="5" key="2">
    <citation type="journal article" date="2018" name="BMC Genomics">
        <title>Whole genome sequencing and function prediction of 133 gut anaerobes isolated from chicken caecum in pure cultures.</title>
        <authorList>
            <person name="Medvecky M."/>
            <person name="Cejkova D."/>
            <person name="Polansky O."/>
            <person name="Karasova D."/>
            <person name="Kubasova T."/>
            <person name="Cizek A."/>
            <person name="Rychlik I."/>
        </authorList>
    </citation>
    <scope>NUCLEOTIDE SEQUENCE</scope>
    <source>
        <strain evidence="6">An179</strain>
        <strain evidence="5">An180</strain>
    </source>
</reference>
<evidence type="ECO:0000313" key="6">
    <source>
        <dbReference type="EMBL" id="OUP59023.1"/>
    </source>
</evidence>
<accession>A0A1Y4LBJ2</accession>
<evidence type="ECO:0000256" key="3">
    <source>
        <dbReference type="ARBA" id="ARBA00023014"/>
    </source>
</evidence>
<dbReference type="CDD" id="cd00368">
    <property type="entry name" value="Molybdopterin-Binding"/>
    <property type="match status" value="1"/>
</dbReference>
<evidence type="ECO:0000256" key="1">
    <source>
        <dbReference type="ARBA" id="ARBA00022723"/>
    </source>
</evidence>
<dbReference type="RefSeq" id="WP_087370380.1">
    <property type="nucleotide sequence ID" value="NZ_JBGKLX010000002.1"/>
</dbReference>
<keyword evidence="1" id="KW-0479">Metal-binding</keyword>
<dbReference type="GO" id="GO:0051536">
    <property type="term" value="F:iron-sulfur cluster binding"/>
    <property type="evidence" value="ECO:0007669"/>
    <property type="project" value="UniProtKB-KW"/>
</dbReference>
<dbReference type="EMBL" id="NFKL01000007">
    <property type="protein sequence ID" value="OUP59023.1"/>
    <property type="molecule type" value="Genomic_DNA"/>
</dbReference>
<dbReference type="Proteomes" id="UP000195897">
    <property type="component" value="Unassembled WGS sequence"/>
</dbReference>
<proteinExistence type="predicted"/>
<dbReference type="SUPFAM" id="SSF53706">
    <property type="entry name" value="Formate dehydrogenase/DMSO reductase, domains 1-3"/>
    <property type="match status" value="1"/>
</dbReference>
<organism evidence="5 8">
    <name type="scientific">Butyricicoccus pullicaecorum</name>
    <dbReference type="NCBI Taxonomy" id="501571"/>
    <lineage>
        <taxon>Bacteria</taxon>
        <taxon>Bacillati</taxon>
        <taxon>Bacillota</taxon>
        <taxon>Clostridia</taxon>
        <taxon>Eubacteriales</taxon>
        <taxon>Butyricicoccaceae</taxon>
        <taxon>Butyricicoccus</taxon>
    </lineage>
</organism>
<dbReference type="GO" id="GO:0046872">
    <property type="term" value="F:metal ion binding"/>
    <property type="evidence" value="ECO:0007669"/>
    <property type="project" value="UniProtKB-KW"/>
</dbReference>
<dbReference type="InterPro" id="IPR036593">
    <property type="entry name" value="CPE0013-like_sf"/>
</dbReference>
<evidence type="ECO:0000313" key="7">
    <source>
        <dbReference type="Proteomes" id="UP000195326"/>
    </source>
</evidence>
<comment type="caution">
    <text evidence="5">The sequence shown here is derived from an EMBL/GenBank/DDBJ whole genome shotgun (WGS) entry which is preliminary data.</text>
</comment>
<dbReference type="GO" id="GO:0016491">
    <property type="term" value="F:oxidoreductase activity"/>
    <property type="evidence" value="ECO:0007669"/>
    <property type="project" value="InterPro"/>
</dbReference>
<dbReference type="PROSITE" id="PS51669">
    <property type="entry name" value="4FE4S_MOW_BIS_MGD"/>
    <property type="match status" value="1"/>
</dbReference>
<dbReference type="Gene3D" id="3.10.530.10">
    <property type="entry name" value="CPE0013-like"/>
    <property type="match status" value="1"/>
</dbReference>
<protein>
    <submittedName>
        <fullName evidence="5">Molybdopterin oxidoreductase</fullName>
    </submittedName>
</protein>
<evidence type="ECO:0000259" key="4">
    <source>
        <dbReference type="PROSITE" id="PS51669"/>
    </source>
</evidence>
<dbReference type="AlphaFoldDB" id="A0A1Y4LBJ2"/>
<sequence>METKNMTCVVCPRGCALTVTVEDGKILSVTGNTCKRGAAYAEAELLRPERMLTSTVTVEDRRRMLAVRTRSAIPKDKIFDAMRVLYGTRVSAPVQIGDVIVADVCGTGVDVIASESLA</sequence>